<dbReference type="SUPFAM" id="SSF55469">
    <property type="entry name" value="FMN-dependent nitroreductase-like"/>
    <property type="match status" value="1"/>
</dbReference>
<dbReference type="PANTHER" id="PTHR43745:SF2">
    <property type="entry name" value="NITROREDUCTASE MJ1384-RELATED"/>
    <property type="match status" value="1"/>
</dbReference>
<dbReference type="EMBL" id="VNJI01000032">
    <property type="protein sequence ID" value="TVY07753.1"/>
    <property type="molecule type" value="Genomic_DNA"/>
</dbReference>
<dbReference type="InterPro" id="IPR020051">
    <property type="entry name" value="SagB-type_dehydrogenase"/>
</dbReference>
<protein>
    <submittedName>
        <fullName evidence="1">SagB/ThcOx family dehydrogenase</fullName>
    </submittedName>
</protein>
<comment type="caution">
    <text evidence="1">The sequence shown here is derived from an EMBL/GenBank/DDBJ whole genome shotgun (WGS) entry which is preliminary data.</text>
</comment>
<dbReference type="AlphaFoldDB" id="A0A559K6N4"/>
<proteinExistence type="predicted"/>
<dbReference type="InterPro" id="IPR052544">
    <property type="entry name" value="Bacteriocin_Proc_Enz"/>
</dbReference>
<dbReference type="CDD" id="cd02142">
    <property type="entry name" value="McbC_SagB-like_oxidoreductase"/>
    <property type="match status" value="1"/>
</dbReference>
<dbReference type="NCBIfam" id="TIGR03605">
    <property type="entry name" value="antibiot_sagB"/>
    <property type="match status" value="1"/>
</dbReference>
<gene>
    <name evidence="1" type="ORF">FPZ49_22290</name>
</gene>
<sequence>MSQNLEQFVRHLHHEIDEYRPVDWEVDWADAPLPYKLYRGVPAVKLPSEIPLTLTERAVEDEVDVTAISHFLWYVFGLAQVSQMAYETDTDDASSEESPVAVMQSIRRLVPSGGGLYPSELYMYLKVKGLAEGIYHYDAAHHRLVVLREGNFDAYLEKALGQRCSISECFGAVLVTTVYWKNFFKYHYFGYRLQGLDTGVLMGQLLEVAKRFGFKAGVYFEFLDQAVNHLLGVSEQEESAFAVIPLSIKSVDEWVLKGAEPKERCTCAQLCRELPNVRYEQYIRSRKVIESPMLVRINEASALKDSAAFRWRGLKEADKRRALKGQGVVQLPQVERLAYDLLEASRRRYSPGMDFIARKVTVAQAASLLNEAAASFAYTNDLDGEERVTVYGCFYGVDGIPDGAYRYDASQHGLHPVRPGDQRGWLQSGMSLDNVNLYQVPLCLHVVGPKDHLIGALGYRGYRIQQMEAGMLVQRLILAACALGFGVHPLLGYEVSTIDALYSLEAEGMTALIQLPIGPYRPRPRFEGGLHG</sequence>
<name>A0A559K6N4_9BACL</name>
<keyword evidence="2" id="KW-1185">Reference proteome</keyword>
<dbReference type="OrthoDB" id="9801593at2"/>
<dbReference type="RefSeq" id="WP_144851133.1">
    <property type="nucleotide sequence ID" value="NZ_VNJI01000032.1"/>
</dbReference>
<dbReference type="Proteomes" id="UP000317036">
    <property type="component" value="Unassembled WGS sequence"/>
</dbReference>
<evidence type="ECO:0000313" key="1">
    <source>
        <dbReference type="EMBL" id="TVY07753.1"/>
    </source>
</evidence>
<accession>A0A559K6N4</accession>
<dbReference type="PANTHER" id="PTHR43745">
    <property type="entry name" value="NITROREDUCTASE MJ1384-RELATED"/>
    <property type="match status" value="1"/>
</dbReference>
<organism evidence="1 2">
    <name type="scientific">Paenibacillus cremeus</name>
    <dbReference type="NCBI Taxonomy" id="2163881"/>
    <lineage>
        <taxon>Bacteria</taxon>
        <taxon>Bacillati</taxon>
        <taxon>Bacillota</taxon>
        <taxon>Bacilli</taxon>
        <taxon>Bacillales</taxon>
        <taxon>Paenibacillaceae</taxon>
        <taxon>Paenibacillus</taxon>
    </lineage>
</organism>
<dbReference type="Gene3D" id="3.40.109.10">
    <property type="entry name" value="NADH Oxidase"/>
    <property type="match status" value="2"/>
</dbReference>
<dbReference type="GO" id="GO:0016491">
    <property type="term" value="F:oxidoreductase activity"/>
    <property type="evidence" value="ECO:0007669"/>
    <property type="project" value="InterPro"/>
</dbReference>
<evidence type="ECO:0000313" key="2">
    <source>
        <dbReference type="Proteomes" id="UP000317036"/>
    </source>
</evidence>
<dbReference type="InterPro" id="IPR000415">
    <property type="entry name" value="Nitroreductase-like"/>
</dbReference>
<reference evidence="1 2" key="1">
    <citation type="submission" date="2019-07" db="EMBL/GenBank/DDBJ databases">
        <authorList>
            <person name="Kim J."/>
        </authorList>
    </citation>
    <scope>NUCLEOTIDE SEQUENCE [LARGE SCALE GENOMIC DNA]</scope>
    <source>
        <strain evidence="1 2">JC52</strain>
    </source>
</reference>